<dbReference type="AlphaFoldDB" id="A0A6A6RMT1"/>
<evidence type="ECO:0000313" key="3">
    <source>
        <dbReference type="Proteomes" id="UP000799753"/>
    </source>
</evidence>
<dbReference type="EMBL" id="MU006798">
    <property type="protein sequence ID" value="KAF2636475.1"/>
    <property type="molecule type" value="Genomic_DNA"/>
</dbReference>
<protein>
    <submittedName>
        <fullName evidence="2">Uncharacterized protein</fullName>
    </submittedName>
</protein>
<name>A0A6A6RMT1_9PLEO</name>
<reference evidence="2" key="1">
    <citation type="journal article" date="2020" name="Stud. Mycol.">
        <title>101 Dothideomycetes genomes: a test case for predicting lifestyles and emergence of pathogens.</title>
        <authorList>
            <person name="Haridas S."/>
            <person name="Albert R."/>
            <person name="Binder M."/>
            <person name="Bloem J."/>
            <person name="Labutti K."/>
            <person name="Salamov A."/>
            <person name="Andreopoulos B."/>
            <person name="Baker S."/>
            <person name="Barry K."/>
            <person name="Bills G."/>
            <person name="Bluhm B."/>
            <person name="Cannon C."/>
            <person name="Castanera R."/>
            <person name="Culley D."/>
            <person name="Daum C."/>
            <person name="Ezra D."/>
            <person name="Gonzalez J."/>
            <person name="Henrissat B."/>
            <person name="Kuo A."/>
            <person name="Liang C."/>
            <person name="Lipzen A."/>
            <person name="Lutzoni F."/>
            <person name="Magnuson J."/>
            <person name="Mondo S."/>
            <person name="Nolan M."/>
            <person name="Ohm R."/>
            <person name="Pangilinan J."/>
            <person name="Park H.-J."/>
            <person name="Ramirez L."/>
            <person name="Alfaro M."/>
            <person name="Sun H."/>
            <person name="Tritt A."/>
            <person name="Yoshinaga Y."/>
            <person name="Zwiers L.-H."/>
            <person name="Turgeon B."/>
            <person name="Goodwin S."/>
            <person name="Spatafora J."/>
            <person name="Crous P."/>
            <person name="Grigoriev I."/>
        </authorList>
    </citation>
    <scope>NUCLEOTIDE SEQUENCE</scope>
    <source>
        <strain evidence="2">CBS 473.64</strain>
    </source>
</reference>
<dbReference type="Proteomes" id="UP000799753">
    <property type="component" value="Unassembled WGS sequence"/>
</dbReference>
<gene>
    <name evidence="2" type="ORF">P280DRAFT_152198</name>
</gene>
<evidence type="ECO:0000256" key="1">
    <source>
        <dbReference type="SAM" id="MobiDB-lite"/>
    </source>
</evidence>
<accession>A0A6A6RMT1</accession>
<feature type="region of interest" description="Disordered" evidence="1">
    <location>
        <begin position="1"/>
        <end position="61"/>
    </location>
</feature>
<keyword evidence="3" id="KW-1185">Reference proteome</keyword>
<organism evidence="2 3">
    <name type="scientific">Massarina eburnea CBS 473.64</name>
    <dbReference type="NCBI Taxonomy" id="1395130"/>
    <lineage>
        <taxon>Eukaryota</taxon>
        <taxon>Fungi</taxon>
        <taxon>Dikarya</taxon>
        <taxon>Ascomycota</taxon>
        <taxon>Pezizomycotina</taxon>
        <taxon>Dothideomycetes</taxon>
        <taxon>Pleosporomycetidae</taxon>
        <taxon>Pleosporales</taxon>
        <taxon>Massarineae</taxon>
        <taxon>Massarinaceae</taxon>
        <taxon>Massarina</taxon>
    </lineage>
</organism>
<feature type="compositionally biased region" description="Basic residues" evidence="1">
    <location>
        <begin position="1"/>
        <end position="20"/>
    </location>
</feature>
<sequence length="412" mass="46867">MATHRRAGSAKVSSKSRRQKSASPFSEDYDMGRSGGDAKERAESLVGPTEDTAVRSAPTPLYDPQLSGSRRIYDLIGRFMGVFNFLSTDKAFRAREWCDLDSTPVRVRQTCQNVLTAQWTRHLCMVQPASPAEIACGQLARVIDEVAELDDRELEVFEFCAGSGGPTPFFEKIINEHRTYSQKAPLQFSISDICPNPEAWKGLVKKSKHLRTIEESVDAAAPPTVALSHFSRRTSEADPKNTSENRILRLFNLSFHHFDDLAAVDILRSTMKTADGVAIIELQDRSIGCLAMLLGNAFFVPPLITFWQPPPEHQRTQKVRNFFRNIATYLRVWGTLCWDGVASCLRTREFEEFIKLAEDAAGVSRFERRHFSDEYKRVCNIGEWEWREHKRVLHTIPYGYTKIFSGIRRNPE</sequence>
<evidence type="ECO:0000313" key="2">
    <source>
        <dbReference type="EMBL" id="KAF2636475.1"/>
    </source>
</evidence>
<dbReference type="OrthoDB" id="2101715at2759"/>
<proteinExistence type="predicted"/>